<keyword evidence="2" id="KW-1185">Reference proteome</keyword>
<feature type="non-terminal residue" evidence="1">
    <location>
        <position position="1"/>
    </location>
</feature>
<evidence type="ECO:0000313" key="1">
    <source>
        <dbReference type="EMBL" id="CAJ1947644.1"/>
    </source>
</evidence>
<proteinExistence type="predicted"/>
<sequence>GIKREGICSVGPNGVDGNEEEFGKDIEDGVKSENPESPVVELLRSFTVFFWNDNHNNNSSINE</sequence>
<dbReference type="Gramene" id="rna-AYBTSS11_LOCUS12771">
    <property type="protein sequence ID" value="CAJ1947644.1"/>
    <property type="gene ID" value="gene-AYBTSS11_LOCUS12771"/>
</dbReference>
<organism evidence="1 2">
    <name type="scientific">Sphenostylis stenocarpa</name>
    <dbReference type="NCBI Taxonomy" id="92480"/>
    <lineage>
        <taxon>Eukaryota</taxon>
        <taxon>Viridiplantae</taxon>
        <taxon>Streptophyta</taxon>
        <taxon>Embryophyta</taxon>
        <taxon>Tracheophyta</taxon>
        <taxon>Spermatophyta</taxon>
        <taxon>Magnoliopsida</taxon>
        <taxon>eudicotyledons</taxon>
        <taxon>Gunneridae</taxon>
        <taxon>Pentapetalae</taxon>
        <taxon>rosids</taxon>
        <taxon>fabids</taxon>
        <taxon>Fabales</taxon>
        <taxon>Fabaceae</taxon>
        <taxon>Papilionoideae</taxon>
        <taxon>50 kb inversion clade</taxon>
        <taxon>NPAAA clade</taxon>
        <taxon>indigoferoid/millettioid clade</taxon>
        <taxon>Phaseoleae</taxon>
        <taxon>Sphenostylis</taxon>
    </lineage>
</organism>
<dbReference type="Proteomes" id="UP001189624">
    <property type="component" value="Chromosome 4"/>
</dbReference>
<reference evidence="1" key="1">
    <citation type="submission" date="2023-10" db="EMBL/GenBank/DDBJ databases">
        <authorList>
            <person name="Domelevo Entfellner J.-B."/>
        </authorList>
    </citation>
    <scope>NUCLEOTIDE SEQUENCE</scope>
</reference>
<protein>
    <submittedName>
        <fullName evidence="1">Uncharacterized protein</fullName>
    </submittedName>
</protein>
<name>A0AA86SPW8_9FABA</name>
<dbReference type="EMBL" id="OY731401">
    <property type="protein sequence ID" value="CAJ1947644.1"/>
    <property type="molecule type" value="Genomic_DNA"/>
</dbReference>
<accession>A0AA86SPW8</accession>
<dbReference type="AlphaFoldDB" id="A0AA86SPW8"/>
<evidence type="ECO:0000313" key="2">
    <source>
        <dbReference type="Proteomes" id="UP001189624"/>
    </source>
</evidence>
<gene>
    <name evidence="1" type="ORF">AYBTSS11_LOCUS12771</name>
</gene>